<accession>A0AAW5QXA3</accession>
<dbReference type="InterPro" id="IPR036390">
    <property type="entry name" value="WH_DNA-bd_sf"/>
</dbReference>
<dbReference type="GO" id="GO:0003677">
    <property type="term" value="F:DNA binding"/>
    <property type="evidence" value="ECO:0007669"/>
    <property type="project" value="UniProtKB-KW"/>
</dbReference>
<dbReference type="PANTHER" id="PTHR33221:SF4">
    <property type="entry name" value="HTH-TYPE TRANSCRIPTIONAL REPRESSOR NSRR"/>
    <property type="match status" value="1"/>
</dbReference>
<dbReference type="AlphaFoldDB" id="A0AAW5QXA3"/>
<dbReference type="EMBL" id="JALIDZ010000002">
    <property type="protein sequence ID" value="MCT8971288.1"/>
    <property type="molecule type" value="Genomic_DNA"/>
</dbReference>
<dbReference type="GO" id="GO:0003700">
    <property type="term" value="F:DNA-binding transcription factor activity"/>
    <property type="evidence" value="ECO:0007669"/>
    <property type="project" value="TreeGrafter"/>
</dbReference>
<dbReference type="PANTHER" id="PTHR33221">
    <property type="entry name" value="WINGED HELIX-TURN-HELIX TRANSCRIPTIONAL REGULATOR, RRF2 FAMILY"/>
    <property type="match status" value="1"/>
</dbReference>
<dbReference type="RefSeq" id="WP_261614854.1">
    <property type="nucleotide sequence ID" value="NZ_JALIDZ010000002.1"/>
</dbReference>
<evidence type="ECO:0000313" key="3">
    <source>
        <dbReference type="Proteomes" id="UP001320898"/>
    </source>
</evidence>
<sequence>MRLTKQTGYALRILLHCALSPERSVTVAEIARTQHITEHNVFKIVPMLVEGGFLETTRGRGGGIKLACKPGDIRIGDVVRVTEETHIEAECFGGGADCAIRPVAPINRILDDALSAFIEVLDQHTLLDLVSARPARPGAPDLLERLAPVG</sequence>
<organism evidence="2 3">
    <name type="scientific">Microbaculum marinisediminis</name>
    <dbReference type="NCBI Taxonomy" id="2931392"/>
    <lineage>
        <taxon>Bacteria</taxon>
        <taxon>Pseudomonadati</taxon>
        <taxon>Pseudomonadota</taxon>
        <taxon>Alphaproteobacteria</taxon>
        <taxon>Hyphomicrobiales</taxon>
        <taxon>Tepidamorphaceae</taxon>
        <taxon>Microbaculum</taxon>
    </lineage>
</organism>
<dbReference type="Pfam" id="PF02082">
    <property type="entry name" value="Rrf2"/>
    <property type="match status" value="1"/>
</dbReference>
<dbReference type="InterPro" id="IPR036388">
    <property type="entry name" value="WH-like_DNA-bd_sf"/>
</dbReference>
<dbReference type="Gene3D" id="1.10.10.10">
    <property type="entry name" value="Winged helix-like DNA-binding domain superfamily/Winged helix DNA-binding domain"/>
    <property type="match status" value="1"/>
</dbReference>
<keyword evidence="1" id="KW-0238">DNA-binding</keyword>
<dbReference type="Proteomes" id="UP001320898">
    <property type="component" value="Unassembled WGS sequence"/>
</dbReference>
<gene>
    <name evidence="2" type="ORF">MUB46_05380</name>
</gene>
<comment type="caution">
    <text evidence="2">The sequence shown here is derived from an EMBL/GenBank/DDBJ whole genome shotgun (WGS) entry which is preliminary data.</text>
</comment>
<evidence type="ECO:0000256" key="1">
    <source>
        <dbReference type="ARBA" id="ARBA00023125"/>
    </source>
</evidence>
<dbReference type="InterPro" id="IPR000944">
    <property type="entry name" value="Tscrpt_reg_Rrf2"/>
</dbReference>
<name>A0AAW5QXA3_9HYPH</name>
<reference evidence="2 3" key="1">
    <citation type="submission" date="2022-04" db="EMBL/GenBank/DDBJ databases">
        <authorList>
            <person name="Ye Y.-Q."/>
            <person name="Du Z.-J."/>
        </authorList>
    </citation>
    <scope>NUCLEOTIDE SEQUENCE [LARGE SCALE GENOMIC DNA]</scope>
    <source>
        <strain evidence="2 3">A6E488</strain>
    </source>
</reference>
<dbReference type="GO" id="GO:0005829">
    <property type="term" value="C:cytosol"/>
    <property type="evidence" value="ECO:0007669"/>
    <property type="project" value="TreeGrafter"/>
</dbReference>
<keyword evidence="3" id="KW-1185">Reference proteome</keyword>
<dbReference type="SUPFAM" id="SSF46785">
    <property type="entry name" value="Winged helix' DNA-binding domain"/>
    <property type="match status" value="1"/>
</dbReference>
<evidence type="ECO:0000313" key="2">
    <source>
        <dbReference type="EMBL" id="MCT8971288.1"/>
    </source>
</evidence>
<proteinExistence type="predicted"/>
<dbReference type="NCBIfam" id="TIGR00738">
    <property type="entry name" value="rrf2_super"/>
    <property type="match status" value="1"/>
</dbReference>
<dbReference type="PROSITE" id="PS51197">
    <property type="entry name" value="HTH_RRF2_2"/>
    <property type="match status" value="1"/>
</dbReference>
<protein>
    <submittedName>
        <fullName evidence="2">Rrf2 family transcriptional regulator</fullName>
    </submittedName>
</protein>